<organism evidence="2">
    <name type="scientific">uncultured Friedmanniella sp</name>
    <dbReference type="NCBI Taxonomy" id="335381"/>
    <lineage>
        <taxon>Bacteria</taxon>
        <taxon>Bacillati</taxon>
        <taxon>Actinomycetota</taxon>
        <taxon>Actinomycetes</taxon>
        <taxon>Propionibacteriales</taxon>
        <taxon>Nocardioidaceae</taxon>
        <taxon>Friedmanniella</taxon>
        <taxon>environmental samples</taxon>
    </lineage>
</organism>
<accession>A0A6J4KRV0</accession>
<gene>
    <name evidence="2" type="ORF">AVDCRST_MAG61-1770</name>
</gene>
<evidence type="ECO:0000256" key="1">
    <source>
        <dbReference type="SAM" id="MobiDB-lite"/>
    </source>
</evidence>
<dbReference type="AlphaFoldDB" id="A0A6J4KRV0"/>
<dbReference type="EMBL" id="CADCTT010000237">
    <property type="protein sequence ID" value="CAA9311698.1"/>
    <property type="molecule type" value="Genomic_DNA"/>
</dbReference>
<name>A0A6J4KRV0_9ACTN</name>
<sequence length="51" mass="5330">GDRADSAQRVPPAQFDPVHRPAGQRHAAGSAALSIIRARLWPPAQASDAGM</sequence>
<reference evidence="2" key="1">
    <citation type="submission" date="2020-02" db="EMBL/GenBank/DDBJ databases">
        <authorList>
            <person name="Meier V. D."/>
        </authorList>
    </citation>
    <scope>NUCLEOTIDE SEQUENCE</scope>
    <source>
        <strain evidence="2">AVDCRST_MAG61</strain>
    </source>
</reference>
<protein>
    <submittedName>
        <fullName evidence="2">Uncharacterized protein</fullName>
    </submittedName>
</protein>
<feature type="non-terminal residue" evidence="2">
    <location>
        <position position="1"/>
    </location>
</feature>
<proteinExistence type="predicted"/>
<evidence type="ECO:0000313" key="2">
    <source>
        <dbReference type="EMBL" id="CAA9311698.1"/>
    </source>
</evidence>
<feature type="non-terminal residue" evidence="2">
    <location>
        <position position="51"/>
    </location>
</feature>
<feature type="region of interest" description="Disordered" evidence="1">
    <location>
        <begin position="1"/>
        <end position="29"/>
    </location>
</feature>